<dbReference type="PANTHER" id="PTHR23026:SF123">
    <property type="entry name" value="NAD(P)H NITROREDUCTASE RV3131-RELATED"/>
    <property type="match status" value="1"/>
</dbReference>
<dbReference type="Proteomes" id="UP001166585">
    <property type="component" value="Unassembled WGS sequence"/>
</dbReference>
<reference evidence="3" key="1">
    <citation type="submission" date="2021-05" db="EMBL/GenBank/DDBJ databases">
        <authorList>
            <person name="Sun Q."/>
            <person name="Inoue M."/>
        </authorList>
    </citation>
    <scope>NUCLEOTIDE SEQUENCE</scope>
    <source>
        <strain evidence="3">VKM B-3255</strain>
    </source>
</reference>
<gene>
    <name evidence="3" type="primary">bluB</name>
    <name evidence="3" type="ORF">KIP89_13630</name>
</gene>
<evidence type="ECO:0000313" key="4">
    <source>
        <dbReference type="Proteomes" id="UP001166585"/>
    </source>
</evidence>
<dbReference type="Pfam" id="PF00881">
    <property type="entry name" value="Nitroreductase"/>
    <property type="match status" value="1"/>
</dbReference>
<dbReference type="EC" id="1.13.11.79" evidence="3"/>
<feature type="region of interest" description="Disordered" evidence="1">
    <location>
        <begin position="1"/>
        <end position="26"/>
    </location>
</feature>
<proteinExistence type="predicted"/>
<dbReference type="InterPro" id="IPR000415">
    <property type="entry name" value="Nitroreductase-like"/>
</dbReference>
<dbReference type="InterPro" id="IPR029479">
    <property type="entry name" value="Nitroreductase"/>
</dbReference>
<dbReference type="NCBIfam" id="TIGR02476">
    <property type="entry name" value="BluB"/>
    <property type="match status" value="1"/>
</dbReference>
<dbReference type="GO" id="GO:0102919">
    <property type="term" value="F:5,6-dimethylbenzimidazole synthase activity"/>
    <property type="evidence" value="ECO:0007669"/>
    <property type="project" value="UniProtKB-EC"/>
</dbReference>
<dbReference type="Gene3D" id="3.40.109.10">
    <property type="entry name" value="NADH Oxidase"/>
    <property type="match status" value="1"/>
</dbReference>
<keyword evidence="4" id="KW-1185">Reference proteome</keyword>
<name>A0ABS5R902_9HYPH</name>
<accession>A0ABS5R902</accession>
<dbReference type="RefSeq" id="WP_213755960.1">
    <property type="nucleotide sequence ID" value="NZ_JAHCQH010000017.1"/>
</dbReference>
<evidence type="ECO:0000256" key="1">
    <source>
        <dbReference type="SAM" id="MobiDB-lite"/>
    </source>
</evidence>
<dbReference type="PANTHER" id="PTHR23026">
    <property type="entry name" value="NADPH NITROREDUCTASE"/>
    <property type="match status" value="1"/>
</dbReference>
<dbReference type="InterPro" id="IPR012825">
    <property type="entry name" value="BluB"/>
</dbReference>
<feature type="domain" description="Nitroreductase" evidence="2">
    <location>
        <begin position="41"/>
        <end position="206"/>
    </location>
</feature>
<comment type="caution">
    <text evidence="3">The sequence shown here is derived from an EMBL/GenBank/DDBJ whole genome shotgun (WGS) entry which is preliminary data.</text>
</comment>
<sequence>MYAQPPNPAQSANGAPAAGPAPEREPAFDPAFRAGLAALFAWRRDVRHFLTDPLPPGVVEALVAQAVQAPSVGLSQPWRFVRVSDPARRAAVRANFARCNAQALAAQPQERAGLYARLKLAGLDQAPEQIAVFVEPDPATGHGLGRATMPETVAYSGVMAIHTLWLAAAAQGIGLGWVSILDPAEVTAALEVPAHWRLVGYLCIGYPAAPADTPELERAGWEHRRPLADCLLQR</sequence>
<dbReference type="InterPro" id="IPR050627">
    <property type="entry name" value="Nitroreductase/BluB"/>
</dbReference>
<dbReference type="SUPFAM" id="SSF55469">
    <property type="entry name" value="FMN-dependent nitroreductase-like"/>
    <property type="match status" value="1"/>
</dbReference>
<feature type="compositionally biased region" description="Low complexity" evidence="1">
    <location>
        <begin position="9"/>
        <end position="21"/>
    </location>
</feature>
<dbReference type="EMBL" id="JAHCQH010000017">
    <property type="protein sequence ID" value="MBS9478150.1"/>
    <property type="molecule type" value="Genomic_DNA"/>
</dbReference>
<evidence type="ECO:0000259" key="2">
    <source>
        <dbReference type="Pfam" id="PF00881"/>
    </source>
</evidence>
<keyword evidence="3" id="KW-0560">Oxidoreductase</keyword>
<evidence type="ECO:0000313" key="3">
    <source>
        <dbReference type="EMBL" id="MBS9478150.1"/>
    </source>
</evidence>
<organism evidence="3 4">
    <name type="scientific">Ancylobacter radicis</name>
    <dbReference type="NCBI Taxonomy" id="2836179"/>
    <lineage>
        <taxon>Bacteria</taxon>
        <taxon>Pseudomonadati</taxon>
        <taxon>Pseudomonadota</taxon>
        <taxon>Alphaproteobacteria</taxon>
        <taxon>Hyphomicrobiales</taxon>
        <taxon>Xanthobacteraceae</taxon>
        <taxon>Ancylobacter</taxon>
    </lineage>
</organism>
<protein>
    <submittedName>
        <fullName evidence="3">5,6-dimethylbenzimidazole synthase</fullName>
        <ecNumber evidence="3">1.13.11.79</ecNumber>
    </submittedName>
</protein>